<keyword evidence="1" id="KW-0732">Signal</keyword>
<evidence type="ECO:0000313" key="3">
    <source>
        <dbReference type="EMBL" id="KAJ8045070.1"/>
    </source>
</evidence>
<dbReference type="PROSITE" id="PS50912">
    <property type="entry name" value="EAR"/>
    <property type="match status" value="1"/>
</dbReference>
<proteinExistence type="predicted"/>
<gene>
    <name evidence="3" type="ORF">HOLleu_07999</name>
</gene>
<accession>A0A9Q1CHK3</accession>
<protein>
    <submittedName>
        <fullName evidence="3">Uncharacterized protein</fullName>
    </submittedName>
</protein>
<keyword evidence="4" id="KW-1185">Reference proteome</keyword>
<reference evidence="3" key="1">
    <citation type="submission" date="2021-10" db="EMBL/GenBank/DDBJ databases">
        <title>Tropical sea cucumber genome reveals ecological adaptation and Cuvierian tubules defense mechanism.</title>
        <authorList>
            <person name="Chen T."/>
        </authorList>
    </citation>
    <scope>NUCLEOTIDE SEQUENCE</scope>
    <source>
        <strain evidence="3">Nanhai2018</strain>
        <tissue evidence="3">Muscle</tissue>
    </source>
</reference>
<name>A0A9Q1CHK3_HOLLE</name>
<keyword evidence="2" id="KW-0677">Repeat</keyword>
<evidence type="ECO:0000256" key="1">
    <source>
        <dbReference type="ARBA" id="ARBA00022729"/>
    </source>
</evidence>
<dbReference type="InterPro" id="IPR009039">
    <property type="entry name" value="EAR"/>
</dbReference>
<sequence length="105" mass="12590">MSYVTATDALIMDTDLYFILARSNNGTYDGWVQSFLYKWNVKKSQFELHQLLKTHAPVSVAATVMENKYYLIFAEKSNMTQIWKYDTRQLQFKRHHFGTWWLCCY</sequence>
<evidence type="ECO:0000313" key="4">
    <source>
        <dbReference type="Proteomes" id="UP001152320"/>
    </source>
</evidence>
<dbReference type="AlphaFoldDB" id="A0A9Q1CHK3"/>
<dbReference type="Proteomes" id="UP001152320">
    <property type="component" value="Chromosome 3"/>
</dbReference>
<dbReference type="EMBL" id="JAIZAY010000003">
    <property type="protein sequence ID" value="KAJ8045070.1"/>
    <property type="molecule type" value="Genomic_DNA"/>
</dbReference>
<evidence type="ECO:0000256" key="2">
    <source>
        <dbReference type="ARBA" id="ARBA00022737"/>
    </source>
</evidence>
<comment type="caution">
    <text evidence="3">The sequence shown here is derived from an EMBL/GenBank/DDBJ whole genome shotgun (WGS) entry which is preliminary data.</text>
</comment>
<organism evidence="3 4">
    <name type="scientific">Holothuria leucospilota</name>
    <name type="common">Black long sea cucumber</name>
    <name type="synonym">Mertensiothuria leucospilota</name>
    <dbReference type="NCBI Taxonomy" id="206669"/>
    <lineage>
        <taxon>Eukaryota</taxon>
        <taxon>Metazoa</taxon>
        <taxon>Echinodermata</taxon>
        <taxon>Eleutherozoa</taxon>
        <taxon>Echinozoa</taxon>
        <taxon>Holothuroidea</taxon>
        <taxon>Aspidochirotacea</taxon>
        <taxon>Aspidochirotida</taxon>
        <taxon>Holothuriidae</taxon>
        <taxon>Holothuria</taxon>
    </lineage>
</organism>